<dbReference type="EMBL" id="CP028923">
    <property type="protein sequence ID" value="QCK13988.1"/>
    <property type="molecule type" value="Genomic_DNA"/>
</dbReference>
<accession>A0A4D7K3I8</accession>
<dbReference type="InterPro" id="IPR047197">
    <property type="entry name" value="THYN1-like_EVE"/>
</dbReference>
<evidence type="ECO:0000313" key="3">
    <source>
        <dbReference type="Proteomes" id="UP000298616"/>
    </source>
</evidence>
<dbReference type="InterPro" id="IPR052181">
    <property type="entry name" value="5hmC_binding"/>
</dbReference>
<dbReference type="CDD" id="cd21133">
    <property type="entry name" value="EVE"/>
    <property type="match status" value="1"/>
</dbReference>
<sequence>MNYWIIKSEPEEYSFDDLVKDKVGVWSGVRNYQARNNIREMKKGDLLLFYHSGKNAGIVATAEVVKEAYPDPTANDNKWVAVDVKPKEKLNQKVTLKEIKKHDELADSQLVKQSRLSVIPLNKEEFNFIINLSQ</sequence>
<dbReference type="OrthoDB" id="9791347at2"/>
<dbReference type="InterPro" id="IPR015947">
    <property type="entry name" value="PUA-like_sf"/>
</dbReference>
<organism evidence="2 3">
    <name type="scientific">Mangrovivirga cuniculi</name>
    <dbReference type="NCBI Taxonomy" id="2715131"/>
    <lineage>
        <taxon>Bacteria</taxon>
        <taxon>Pseudomonadati</taxon>
        <taxon>Bacteroidota</taxon>
        <taxon>Cytophagia</taxon>
        <taxon>Cytophagales</taxon>
        <taxon>Mangrovivirgaceae</taxon>
        <taxon>Mangrovivirga</taxon>
    </lineage>
</organism>
<gene>
    <name evidence="2" type="ORF">DCC35_04080</name>
</gene>
<evidence type="ECO:0000313" key="2">
    <source>
        <dbReference type="EMBL" id="QCK13988.1"/>
    </source>
</evidence>
<dbReference type="InterPro" id="IPR002740">
    <property type="entry name" value="EVE_domain"/>
</dbReference>
<protein>
    <submittedName>
        <fullName evidence="2">EVE domain-containing protein</fullName>
    </submittedName>
</protein>
<dbReference type="Gene3D" id="3.10.590.10">
    <property type="entry name" value="ph1033 like domains"/>
    <property type="match status" value="1"/>
</dbReference>
<dbReference type="RefSeq" id="WP_137089582.1">
    <property type="nucleotide sequence ID" value="NZ_CP028923.1"/>
</dbReference>
<dbReference type="Pfam" id="PF01878">
    <property type="entry name" value="EVE"/>
    <property type="match status" value="1"/>
</dbReference>
<proteinExistence type="predicted"/>
<name>A0A4D7K3I8_9BACT</name>
<dbReference type="SUPFAM" id="SSF88697">
    <property type="entry name" value="PUA domain-like"/>
    <property type="match status" value="1"/>
</dbReference>
<dbReference type="AlphaFoldDB" id="A0A4D7K3I8"/>
<dbReference type="PANTHER" id="PTHR14087">
    <property type="entry name" value="THYMOCYTE NUCLEAR PROTEIN 1"/>
    <property type="match status" value="1"/>
</dbReference>
<evidence type="ECO:0000259" key="1">
    <source>
        <dbReference type="Pfam" id="PF01878"/>
    </source>
</evidence>
<keyword evidence="3" id="KW-1185">Reference proteome</keyword>
<feature type="domain" description="EVE" evidence="1">
    <location>
        <begin position="2"/>
        <end position="131"/>
    </location>
</feature>
<dbReference type="PANTHER" id="PTHR14087:SF7">
    <property type="entry name" value="THYMOCYTE NUCLEAR PROTEIN 1"/>
    <property type="match status" value="1"/>
</dbReference>
<reference evidence="2 3" key="1">
    <citation type="submission" date="2018-04" db="EMBL/GenBank/DDBJ databases">
        <title>Complete genome uncultured novel isolate.</title>
        <authorList>
            <person name="Merlino G."/>
        </authorList>
    </citation>
    <scope>NUCLEOTIDE SEQUENCE [LARGE SCALE GENOMIC DNA]</scope>
    <source>
        <strain evidence="3">R1DC9</strain>
    </source>
</reference>
<dbReference type="KEGG" id="fpf:DCC35_04080"/>
<dbReference type="Proteomes" id="UP000298616">
    <property type="component" value="Chromosome"/>
</dbReference>